<evidence type="ECO:0000256" key="2">
    <source>
        <dbReference type="ARBA" id="ARBA00022692"/>
    </source>
</evidence>
<feature type="transmembrane region" description="Helical" evidence="5">
    <location>
        <begin position="178"/>
        <end position="202"/>
    </location>
</feature>
<comment type="subcellular location">
    <subcellularLocation>
        <location evidence="1">Cell membrane</location>
        <topology evidence="1">Multi-pass membrane protein</topology>
    </subcellularLocation>
</comment>
<evidence type="ECO:0000256" key="3">
    <source>
        <dbReference type="ARBA" id="ARBA00022989"/>
    </source>
</evidence>
<dbReference type="Pfam" id="PF07690">
    <property type="entry name" value="MFS_1"/>
    <property type="match status" value="1"/>
</dbReference>
<feature type="domain" description="Major facilitator superfamily (MFS) profile" evidence="6">
    <location>
        <begin position="18"/>
        <end position="410"/>
    </location>
</feature>
<keyword evidence="4 5" id="KW-0472">Membrane</keyword>
<dbReference type="PROSITE" id="PS50850">
    <property type="entry name" value="MFS"/>
    <property type="match status" value="1"/>
</dbReference>
<feature type="transmembrane region" description="Helical" evidence="5">
    <location>
        <begin position="148"/>
        <end position="172"/>
    </location>
</feature>
<gene>
    <name evidence="7" type="ORF">ACFPCV_13300</name>
</gene>
<protein>
    <submittedName>
        <fullName evidence="7">MFS transporter</fullName>
    </submittedName>
</protein>
<dbReference type="InterPro" id="IPR011701">
    <property type="entry name" value="MFS"/>
</dbReference>
<dbReference type="RefSeq" id="WP_378056424.1">
    <property type="nucleotide sequence ID" value="NZ_JBHSIS010000006.1"/>
</dbReference>
<dbReference type="InterPro" id="IPR020846">
    <property type="entry name" value="MFS_dom"/>
</dbReference>
<feature type="transmembrane region" description="Helical" evidence="5">
    <location>
        <begin position="286"/>
        <end position="319"/>
    </location>
</feature>
<sequence>MSHSAGLADFRAALTTPGARAPVLTSLLARMPIAMVGLSLLLYVQRETGSFTIAGFVSAGSLVGVAIGAVAQGRIMDRLGPTRPLLIASALFVATVTAVIVAIEADRSGPALVALGWLIGLTEPMVGSASRALWTHLVPPGPIRHAAFAYEAISLEVFFILGPALAGIMVAAPWAGTGLVFSAACMVVGGVGFAFTAAVRAVRPAPSRGGNLLGALATPGMRTVALAALGFGVTVGFVEVAIPAAATNAGHAPLGGVMLAAWSLTSVVFGVYYASRPWPKPMGLRLPFLLGMFALFVAPMASTSSLIWLAVLSLFAGMWITPQSTTHSTAIELVAPEGTATEAFGWIITSVTLGLAAGQSVSGYLVERVGVWSAFIAAGVAGVLIAGLVLARRHTFAEQPEPAPELAAVN</sequence>
<dbReference type="PANTHER" id="PTHR23542:SF1">
    <property type="entry name" value="MAJOR FACILITATOR SUPERFAMILY (MFS) PROFILE DOMAIN-CONTAINING PROTEIN"/>
    <property type="match status" value="1"/>
</dbReference>
<evidence type="ECO:0000256" key="1">
    <source>
        <dbReference type="ARBA" id="ARBA00004651"/>
    </source>
</evidence>
<feature type="transmembrane region" description="Helical" evidence="5">
    <location>
        <begin position="252"/>
        <end position="274"/>
    </location>
</feature>
<feature type="transmembrane region" description="Helical" evidence="5">
    <location>
        <begin position="21"/>
        <end position="44"/>
    </location>
</feature>
<keyword evidence="8" id="KW-1185">Reference proteome</keyword>
<feature type="transmembrane region" description="Helical" evidence="5">
    <location>
        <begin position="223"/>
        <end position="246"/>
    </location>
</feature>
<dbReference type="SUPFAM" id="SSF103473">
    <property type="entry name" value="MFS general substrate transporter"/>
    <property type="match status" value="1"/>
</dbReference>
<dbReference type="Gene3D" id="1.20.1250.20">
    <property type="entry name" value="MFS general substrate transporter like domains"/>
    <property type="match status" value="1"/>
</dbReference>
<dbReference type="EMBL" id="JBHSIS010000006">
    <property type="protein sequence ID" value="MFC4854484.1"/>
    <property type="molecule type" value="Genomic_DNA"/>
</dbReference>
<evidence type="ECO:0000256" key="4">
    <source>
        <dbReference type="ARBA" id="ARBA00023136"/>
    </source>
</evidence>
<keyword evidence="3 5" id="KW-1133">Transmembrane helix</keyword>
<comment type="caution">
    <text evidence="7">The sequence shown here is derived from an EMBL/GenBank/DDBJ whole genome shotgun (WGS) entry which is preliminary data.</text>
</comment>
<reference evidence="8" key="1">
    <citation type="journal article" date="2019" name="Int. J. Syst. Evol. Microbiol.">
        <title>The Global Catalogue of Microorganisms (GCM) 10K type strain sequencing project: providing services to taxonomists for standard genome sequencing and annotation.</title>
        <authorList>
            <consortium name="The Broad Institute Genomics Platform"/>
            <consortium name="The Broad Institute Genome Sequencing Center for Infectious Disease"/>
            <person name="Wu L."/>
            <person name="Ma J."/>
        </authorList>
    </citation>
    <scope>NUCLEOTIDE SEQUENCE [LARGE SCALE GENOMIC DNA]</scope>
    <source>
        <strain evidence="8">ZS-22-S1</strain>
    </source>
</reference>
<feature type="transmembrane region" description="Helical" evidence="5">
    <location>
        <begin position="369"/>
        <end position="391"/>
    </location>
</feature>
<feature type="transmembrane region" description="Helical" evidence="5">
    <location>
        <begin position="50"/>
        <end position="73"/>
    </location>
</feature>
<dbReference type="PANTHER" id="PTHR23542">
    <property type="match status" value="1"/>
</dbReference>
<name>A0ABV9S477_9PSEU</name>
<evidence type="ECO:0000259" key="6">
    <source>
        <dbReference type="PROSITE" id="PS50850"/>
    </source>
</evidence>
<organism evidence="7 8">
    <name type="scientific">Actinophytocola glycyrrhizae</name>
    <dbReference type="NCBI Taxonomy" id="2044873"/>
    <lineage>
        <taxon>Bacteria</taxon>
        <taxon>Bacillati</taxon>
        <taxon>Actinomycetota</taxon>
        <taxon>Actinomycetes</taxon>
        <taxon>Pseudonocardiales</taxon>
        <taxon>Pseudonocardiaceae</taxon>
    </lineage>
</organism>
<proteinExistence type="predicted"/>
<dbReference type="InterPro" id="IPR036259">
    <property type="entry name" value="MFS_trans_sf"/>
</dbReference>
<keyword evidence="2 5" id="KW-0812">Transmembrane</keyword>
<evidence type="ECO:0000313" key="8">
    <source>
        <dbReference type="Proteomes" id="UP001595859"/>
    </source>
</evidence>
<dbReference type="Proteomes" id="UP001595859">
    <property type="component" value="Unassembled WGS sequence"/>
</dbReference>
<evidence type="ECO:0000313" key="7">
    <source>
        <dbReference type="EMBL" id="MFC4854484.1"/>
    </source>
</evidence>
<feature type="transmembrane region" description="Helical" evidence="5">
    <location>
        <begin position="85"/>
        <end position="103"/>
    </location>
</feature>
<evidence type="ECO:0000256" key="5">
    <source>
        <dbReference type="SAM" id="Phobius"/>
    </source>
</evidence>
<accession>A0ABV9S477</accession>